<reference evidence="1 2" key="1">
    <citation type="submission" date="2024-08" db="EMBL/GenBank/DDBJ databases">
        <title>Gnathostoma spinigerum genome.</title>
        <authorList>
            <person name="Gonzalez-Bertolin B."/>
            <person name="Monzon S."/>
            <person name="Zaballos A."/>
            <person name="Jimenez P."/>
            <person name="Dekumyoy P."/>
            <person name="Varona S."/>
            <person name="Cuesta I."/>
            <person name="Sumanam S."/>
            <person name="Adisakwattana P."/>
            <person name="Gasser R.B."/>
            <person name="Hernandez-Gonzalez A."/>
            <person name="Young N.D."/>
            <person name="Perteguer M.J."/>
        </authorList>
    </citation>
    <scope>NUCLEOTIDE SEQUENCE [LARGE SCALE GENOMIC DNA]</scope>
    <source>
        <strain evidence="1">AL3</strain>
        <tissue evidence="1">Liver</tissue>
    </source>
</reference>
<keyword evidence="2" id="KW-1185">Reference proteome</keyword>
<evidence type="ECO:0000313" key="1">
    <source>
        <dbReference type="EMBL" id="MFH4973516.1"/>
    </source>
</evidence>
<protein>
    <submittedName>
        <fullName evidence="1">Uncharacterized protein</fullName>
    </submittedName>
</protein>
<evidence type="ECO:0000313" key="2">
    <source>
        <dbReference type="Proteomes" id="UP001608902"/>
    </source>
</evidence>
<dbReference type="Proteomes" id="UP001608902">
    <property type="component" value="Unassembled WGS sequence"/>
</dbReference>
<proteinExistence type="predicted"/>
<sequence>MLSTCSGRMEISFVSKLSDRKPILHYALSTHYQTCWINYHRDFDHDFEDITTKIDGCNHLEEGEKCPYEAFHKMAERYYPGDPEKLCDDVIRPSTPGYTEHSWWENRFSRITEEIHQ</sequence>
<organism evidence="1 2">
    <name type="scientific">Gnathostoma spinigerum</name>
    <dbReference type="NCBI Taxonomy" id="75299"/>
    <lineage>
        <taxon>Eukaryota</taxon>
        <taxon>Metazoa</taxon>
        <taxon>Ecdysozoa</taxon>
        <taxon>Nematoda</taxon>
        <taxon>Chromadorea</taxon>
        <taxon>Rhabditida</taxon>
        <taxon>Spirurina</taxon>
        <taxon>Gnathostomatomorpha</taxon>
        <taxon>Gnathostomatoidea</taxon>
        <taxon>Gnathostomatidae</taxon>
        <taxon>Gnathostoma</taxon>
    </lineage>
</organism>
<name>A0ABD6E3N4_9BILA</name>
<comment type="caution">
    <text evidence="1">The sequence shown here is derived from an EMBL/GenBank/DDBJ whole genome shotgun (WGS) entry which is preliminary data.</text>
</comment>
<accession>A0ABD6E3N4</accession>
<dbReference type="AlphaFoldDB" id="A0ABD6E3N4"/>
<dbReference type="EMBL" id="JBGFUD010000055">
    <property type="protein sequence ID" value="MFH4973516.1"/>
    <property type="molecule type" value="Genomic_DNA"/>
</dbReference>
<gene>
    <name evidence="1" type="ORF">AB6A40_000225</name>
</gene>